<evidence type="ECO:0000259" key="2">
    <source>
        <dbReference type="Pfam" id="PF01757"/>
    </source>
</evidence>
<dbReference type="EMBL" id="FOEC01000002">
    <property type="protein sequence ID" value="SEO54910.1"/>
    <property type="molecule type" value="Genomic_DNA"/>
</dbReference>
<dbReference type="AlphaFoldDB" id="A0A172RZI2"/>
<keyword evidence="4" id="KW-1185">Reference proteome</keyword>
<feature type="transmembrane region" description="Helical" evidence="1">
    <location>
        <begin position="20"/>
        <end position="40"/>
    </location>
</feature>
<dbReference type="GO" id="GO:0016747">
    <property type="term" value="F:acyltransferase activity, transferring groups other than amino-acyl groups"/>
    <property type="evidence" value="ECO:0007669"/>
    <property type="project" value="InterPro"/>
</dbReference>
<feature type="domain" description="Acyltransferase 3" evidence="2">
    <location>
        <begin position="15"/>
        <end position="337"/>
    </location>
</feature>
<feature type="transmembrane region" description="Helical" evidence="1">
    <location>
        <begin position="85"/>
        <end position="107"/>
    </location>
</feature>
<keyword evidence="3" id="KW-0012">Acyltransferase</keyword>
<name>A0A172RZI2_9ACTN</name>
<feature type="transmembrane region" description="Helical" evidence="1">
    <location>
        <begin position="247"/>
        <end position="266"/>
    </location>
</feature>
<evidence type="ECO:0000313" key="3">
    <source>
        <dbReference type="EMBL" id="SEO54910.1"/>
    </source>
</evidence>
<keyword evidence="1" id="KW-0472">Membrane</keyword>
<feature type="transmembrane region" description="Helical" evidence="1">
    <location>
        <begin position="214"/>
        <end position="235"/>
    </location>
</feature>
<sequence length="367" mass="41103">MEAKQATQPTKSKRNYGVDLLRVFAILCVVLLHEGSHGGLIGATTGVHHNAVMLVMACAYCAVDCFVIIGGFCQVDLRFKSKRILSLWATALFYSVAVTIFMLFYNATALPELPFLRMFLPVLTNCWWFFTAYFGLMLVSPLINLVFKHLDERKIKTLFALCLIAFCVAPFIAGTDIFRFNSGYSFGWFVVLYVIGACIRKINPFENWHKRWLIVYAICVACCWIMATYGNGAGIQPALIPDHPWQWLSYLSPFILVSSIALLMFFSRLNIQGKALTSIIAFLTPSVFAVYLISDHELIRNEFMKGGPAFAASLHTSEMILVMLGIAAGVFVICTLIDKLRALVFKLFKVDNGILALGKRIDERLGI</sequence>
<dbReference type="STRING" id="79604.AAY81_08565"/>
<dbReference type="RefSeq" id="WP_066663978.1">
    <property type="nucleotide sequence ID" value="NZ_CP011402.1"/>
</dbReference>
<feature type="transmembrane region" description="Helical" evidence="1">
    <location>
        <begin position="275"/>
        <end position="294"/>
    </location>
</feature>
<dbReference type="KEGG" id="ddt:AAY81_08565"/>
<keyword evidence="1" id="KW-0812">Transmembrane</keyword>
<gene>
    <name evidence="3" type="ORF">SAMN02910314_00528</name>
</gene>
<keyword evidence="1" id="KW-1133">Transmembrane helix</keyword>
<accession>A0A172RZI2</accession>
<dbReference type="Pfam" id="PF01757">
    <property type="entry name" value="Acyl_transf_3"/>
    <property type="match status" value="1"/>
</dbReference>
<feature type="transmembrane region" description="Helical" evidence="1">
    <location>
        <begin position="52"/>
        <end position="73"/>
    </location>
</feature>
<feature type="transmembrane region" description="Helical" evidence="1">
    <location>
        <begin position="127"/>
        <end position="146"/>
    </location>
</feature>
<keyword evidence="3" id="KW-0808">Transferase</keyword>
<proteinExistence type="predicted"/>
<dbReference type="InterPro" id="IPR002656">
    <property type="entry name" value="Acyl_transf_3_dom"/>
</dbReference>
<feature type="transmembrane region" description="Helical" evidence="1">
    <location>
        <begin position="158"/>
        <end position="178"/>
    </location>
</feature>
<feature type="transmembrane region" description="Helical" evidence="1">
    <location>
        <begin position="314"/>
        <end position="337"/>
    </location>
</feature>
<evidence type="ECO:0000313" key="4">
    <source>
        <dbReference type="Proteomes" id="UP000182975"/>
    </source>
</evidence>
<evidence type="ECO:0000256" key="1">
    <source>
        <dbReference type="SAM" id="Phobius"/>
    </source>
</evidence>
<dbReference type="Proteomes" id="UP000182975">
    <property type="component" value="Unassembled WGS sequence"/>
</dbReference>
<feature type="transmembrane region" description="Helical" evidence="1">
    <location>
        <begin position="184"/>
        <end position="202"/>
    </location>
</feature>
<organism evidence="3 4">
    <name type="scientific">Denitrobacterium detoxificans</name>
    <dbReference type="NCBI Taxonomy" id="79604"/>
    <lineage>
        <taxon>Bacteria</taxon>
        <taxon>Bacillati</taxon>
        <taxon>Actinomycetota</taxon>
        <taxon>Coriobacteriia</taxon>
        <taxon>Eggerthellales</taxon>
        <taxon>Eggerthellaceae</taxon>
        <taxon>Denitrobacterium</taxon>
    </lineage>
</organism>
<reference evidence="4" key="1">
    <citation type="submission" date="2016-10" db="EMBL/GenBank/DDBJ databases">
        <authorList>
            <person name="Varghese N."/>
        </authorList>
    </citation>
    <scope>NUCLEOTIDE SEQUENCE [LARGE SCALE GENOMIC DNA]</scope>
    <source>
        <strain evidence="4">DSM 21843</strain>
    </source>
</reference>
<protein>
    <submittedName>
        <fullName evidence="3">Surface polysaccharide O-acyltransferase, integral membrane enzyme</fullName>
    </submittedName>
</protein>